<dbReference type="Proteomes" id="UP000006701">
    <property type="component" value="Unassembled WGS sequence"/>
</dbReference>
<comment type="subcellular location">
    <subcellularLocation>
        <location evidence="1 11">Nucleus</location>
    </subcellularLocation>
</comment>
<dbReference type="GO" id="GO:0140720">
    <property type="term" value="C:subtelomeric heterochromatin"/>
    <property type="evidence" value="ECO:0007669"/>
    <property type="project" value="EnsemblFungi"/>
</dbReference>
<dbReference type="PANTHER" id="PTHR10625">
    <property type="entry name" value="HISTONE DEACETYLASE HDAC1-RELATED"/>
    <property type="match status" value="1"/>
</dbReference>
<dbReference type="ESTHER" id="aspcl-a1c5e8">
    <property type="family name" value="Arb2_domain"/>
</dbReference>
<sequence>MEQDGDTVMGEAGPHQSNPGASHAFPSSNPSRPAVPGTLKGGTDPWLAPLLLGNSMNLPLPVHQSGNPQATAPAAAHQPVGPASVVEKPAESSAAAPVVPAPTKRADSLVEETSDWSEEDLGARVGLPLASLPSGLCYDVQMRYHCEVRPTADVHPEDPRRIYYIYKELCRAGLVDDPESSRPLVARPLKRIHARNATEEEVSLVHTPDHFAFVESTKDMSDDELIALEHTRDSIYFNKLTFASALLSTGGAIETCLAVATRKVKNAIAVIRPPGHHAEHDKTMGFCLFNNVSVAARVCQKQLGESCRKILIVDWDVHHGNGIQKAFYDDPNVLYISLHVYQDGKYYPGGDEGDWDHCGAGAGLGRNVNIPWPSQGMGDGDYMYAFQQVVMPIAQEFNPDLVIVASGFDAAAGDELGGCFVTPPCYAHMTHMLMTLANGKVAVCLEGGYNFRSISKSALAVTKTLMGDPPDRLHSTLPSDLATSTVRRVMMIQSRYWRCMYPKGPQEEGLWTDRLHDVIRTYQSKQLYDNYKLTSLYIYRTSISKSFENQVLASSNYYQANPLIVIFHDPPEIMGLPHPVTNKLEAHNCWVADVMKDYIGWAVGKGYAVIDVNIPKHVTAEPATGKYEGEDENRPTATEELAGYLWDNYIEPNDATEIFLVGIGNAFYGVANLLINRDTLYKRINGVISFVAENPVRAIASHTQVWLSRWYKDNSLVYVSHTHGVWNNVESRRKPSKRYGHLIQSPKAGLSEMLMHHKNEVFKWIEDRADEAVTEEEEDARKGKSKSKSRSPTKEKPAGVPPGPS</sequence>
<accession>A1C5E8</accession>
<dbReference type="GO" id="GO:0000122">
    <property type="term" value="P:negative regulation of transcription by RNA polymerase II"/>
    <property type="evidence" value="ECO:0007669"/>
    <property type="project" value="EnsemblFungi"/>
</dbReference>
<dbReference type="GO" id="GO:0070823">
    <property type="term" value="C:HDA1 complex"/>
    <property type="evidence" value="ECO:0007669"/>
    <property type="project" value="EnsemblFungi"/>
</dbReference>
<dbReference type="GO" id="GO:0005721">
    <property type="term" value="C:pericentric heterochromatin"/>
    <property type="evidence" value="ECO:0007669"/>
    <property type="project" value="EnsemblFungi"/>
</dbReference>
<dbReference type="EC" id="3.5.1.98" evidence="3 11"/>
<proteinExistence type="inferred from homology"/>
<dbReference type="OrthoDB" id="424012at2759"/>
<evidence type="ECO:0000256" key="3">
    <source>
        <dbReference type="ARBA" id="ARBA00012111"/>
    </source>
</evidence>
<protein>
    <recommendedName>
        <fullName evidence="3 11">Histone deacetylase</fullName>
        <ecNumber evidence="3 11">3.5.1.98</ecNumber>
    </recommendedName>
</protein>
<keyword evidence="5 11" id="KW-0378">Hydrolase</keyword>
<dbReference type="STRING" id="344612.A1C5E8"/>
<dbReference type="PANTHER" id="PTHR10625:SF5">
    <property type="entry name" value="HISTONE DEACETYLASE"/>
    <property type="match status" value="1"/>
</dbReference>
<gene>
    <name evidence="15" type="ORF">ACLA_003280</name>
</gene>
<keyword evidence="8 11" id="KW-0804">Transcription</keyword>
<keyword evidence="4 11" id="KW-0678">Repressor</keyword>
<feature type="domain" description="Histone deacetylase" evidence="13">
    <location>
        <begin position="155"/>
        <end position="465"/>
    </location>
</feature>
<name>A1C5E8_ASPCL</name>
<dbReference type="GO" id="GO:1990342">
    <property type="term" value="C:heterochromatin island"/>
    <property type="evidence" value="ECO:0007669"/>
    <property type="project" value="EnsemblFungi"/>
</dbReference>
<evidence type="ECO:0000256" key="11">
    <source>
        <dbReference type="PIRNR" id="PIRNR037919"/>
    </source>
</evidence>
<dbReference type="InterPro" id="IPR023696">
    <property type="entry name" value="Ureohydrolase_dom_sf"/>
</dbReference>
<dbReference type="GeneID" id="4708459"/>
<organism evidence="15 16">
    <name type="scientific">Aspergillus clavatus (strain ATCC 1007 / CBS 513.65 / DSM 816 / NCTC 3887 / NRRL 1 / QM 1276 / 107)</name>
    <dbReference type="NCBI Taxonomy" id="344612"/>
    <lineage>
        <taxon>Eukaryota</taxon>
        <taxon>Fungi</taxon>
        <taxon>Dikarya</taxon>
        <taxon>Ascomycota</taxon>
        <taxon>Pezizomycotina</taxon>
        <taxon>Eurotiomycetes</taxon>
        <taxon>Eurotiomycetidae</taxon>
        <taxon>Eurotiales</taxon>
        <taxon>Aspergillaceae</taxon>
        <taxon>Aspergillus</taxon>
        <taxon>Aspergillus subgen. Fumigati</taxon>
    </lineage>
</organism>
<dbReference type="GO" id="GO:0033553">
    <property type="term" value="C:rDNA heterochromatin"/>
    <property type="evidence" value="ECO:0007669"/>
    <property type="project" value="EnsemblFungi"/>
</dbReference>
<evidence type="ECO:0000256" key="10">
    <source>
        <dbReference type="ARBA" id="ARBA00048287"/>
    </source>
</evidence>
<keyword evidence="6 11" id="KW-0156">Chromatin regulator</keyword>
<evidence type="ECO:0000256" key="9">
    <source>
        <dbReference type="ARBA" id="ARBA00023242"/>
    </source>
</evidence>
<dbReference type="VEuPathDB" id="FungiDB:ACLA_003280"/>
<keyword evidence="7 11" id="KW-0805">Transcription regulation</keyword>
<dbReference type="GO" id="GO:0000183">
    <property type="term" value="P:rDNA heterochromatin formation"/>
    <property type="evidence" value="ECO:0007669"/>
    <property type="project" value="EnsemblFungi"/>
</dbReference>
<dbReference type="GO" id="GO:0070824">
    <property type="term" value="C:SHREC complex"/>
    <property type="evidence" value="ECO:0007669"/>
    <property type="project" value="EnsemblFungi"/>
</dbReference>
<evidence type="ECO:0000256" key="2">
    <source>
        <dbReference type="ARBA" id="ARBA00007738"/>
    </source>
</evidence>
<dbReference type="GO" id="GO:0031509">
    <property type="term" value="P:subtelomeric heterochromatin formation"/>
    <property type="evidence" value="ECO:0007669"/>
    <property type="project" value="EnsemblFungi"/>
</dbReference>
<dbReference type="GO" id="GO:0000791">
    <property type="term" value="C:euchromatin"/>
    <property type="evidence" value="ECO:0007669"/>
    <property type="project" value="EnsemblFungi"/>
</dbReference>
<dbReference type="GO" id="GO:0031934">
    <property type="term" value="C:mating-type region heterochromatin"/>
    <property type="evidence" value="ECO:0007669"/>
    <property type="project" value="EnsemblFungi"/>
</dbReference>
<dbReference type="eggNOG" id="KOG1343">
    <property type="taxonomic scope" value="Eukaryota"/>
</dbReference>
<feature type="region of interest" description="Disordered" evidence="12">
    <location>
        <begin position="1"/>
        <end position="47"/>
    </location>
</feature>
<dbReference type="HOGENOM" id="CLU_007727_4_0_1"/>
<dbReference type="GO" id="GO:0031078">
    <property type="term" value="F:histone H3K14 deacetylase activity, hydrolytic mechanism"/>
    <property type="evidence" value="ECO:0007669"/>
    <property type="project" value="UniProtKB-UniRule"/>
</dbReference>
<evidence type="ECO:0000256" key="6">
    <source>
        <dbReference type="ARBA" id="ARBA00022853"/>
    </source>
</evidence>
<dbReference type="InterPro" id="IPR000286">
    <property type="entry name" value="HDACs"/>
</dbReference>
<dbReference type="AlphaFoldDB" id="A1C5E8"/>
<feature type="compositionally biased region" description="Low complexity" evidence="12">
    <location>
        <begin position="68"/>
        <end position="102"/>
    </location>
</feature>
<keyword evidence="16" id="KW-1185">Reference proteome</keyword>
<dbReference type="GO" id="GO:0042802">
    <property type="term" value="F:identical protein binding"/>
    <property type="evidence" value="ECO:0007669"/>
    <property type="project" value="EnsemblFungi"/>
</dbReference>
<comment type="function">
    <text evidence="11">Responsible for the deacetylation of lysine residues on the N-terminal part of the core histones (H2A, H2B, H3 and H4). Histone deacetylation gives a tag for epigenetic repression and plays an important role in transcriptional regulation, cell cycle progression and developmental events.</text>
</comment>
<dbReference type="KEGG" id="act:ACLA_003280"/>
<dbReference type="InterPro" id="IPR037138">
    <property type="entry name" value="His_deacetylse_dom_sf"/>
</dbReference>
<feature type="domain" description="Arb2-like" evidence="14">
    <location>
        <begin position="514"/>
        <end position="771"/>
    </location>
</feature>
<dbReference type="Pfam" id="PF09757">
    <property type="entry name" value="Arb2-like"/>
    <property type="match status" value="1"/>
</dbReference>
<comment type="catalytic activity">
    <reaction evidence="10 11">
        <text>N(6)-acetyl-L-lysyl-[histone] + H2O = L-lysyl-[histone] + acetate</text>
        <dbReference type="Rhea" id="RHEA:58196"/>
        <dbReference type="Rhea" id="RHEA-COMP:9845"/>
        <dbReference type="Rhea" id="RHEA-COMP:11338"/>
        <dbReference type="ChEBI" id="CHEBI:15377"/>
        <dbReference type="ChEBI" id="CHEBI:29969"/>
        <dbReference type="ChEBI" id="CHEBI:30089"/>
        <dbReference type="ChEBI" id="CHEBI:61930"/>
        <dbReference type="EC" id="3.5.1.98"/>
    </reaction>
</comment>
<evidence type="ECO:0000313" key="16">
    <source>
        <dbReference type="Proteomes" id="UP000006701"/>
    </source>
</evidence>
<dbReference type="RefSeq" id="XP_001276342.1">
    <property type="nucleotide sequence ID" value="XM_001276341.1"/>
</dbReference>
<dbReference type="InterPro" id="IPR023801">
    <property type="entry name" value="His_deacetylse_dom"/>
</dbReference>
<dbReference type="Pfam" id="PF00850">
    <property type="entry name" value="Hist_deacetyl"/>
    <property type="match status" value="1"/>
</dbReference>
<dbReference type="GO" id="GO:0030466">
    <property type="term" value="P:silent mating-type cassette heterochromatin formation"/>
    <property type="evidence" value="ECO:0007669"/>
    <property type="project" value="EnsemblFungi"/>
</dbReference>
<evidence type="ECO:0000256" key="8">
    <source>
        <dbReference type="ARBA" id="ARBA00023163"/>
    </source>
</evidence>
<dbReference type="FunFam" id="3.40.800.20:FF:000005">
    <property type="entry name" value="histone deacetylase 6"/>
    <property type="match status" value="1"/>
</dbReference>
<dbReference type="GO" id="GO:0003682">
    <property type="term" value="F:chromatin binding"/>
    <property type="evidence" value="ECO:0007669"/>
    <property type="project" value="EnsemblFungi"/>
</dbReference>
<comment type="similarity">
    <text evidence="2 11">Belongs to the histone deacetylase family. HD type 2 subfamily.</text>
</comment>
<evidence type="ECO:0000259" key="13">
    <source>
        <dbReference type="Pfam" id="PF00850"/>
    </source>
</evidence>
<evidence type="ECO:0000256" key="12">
    <source>
        <dbReference type="SAM" id="MobiDB-lite"/>
    </source>
</evidence>
<feature type="compositionally biased region" description="Polar residues" evidence="12">
    <location>
        <begin position="15"/>
        <end position="31"/>
    </location>
</feature>
<evidence type="ECO:0000256" key="5">
    <source>
        <dbReference type="ARBA" id="ARBA00022801"/>
    </source>
</evidence>
<keyword evidence="9 11" id="KW-0539">Nucleus</keyword>
<dbReference type="PIRSF" id="PIRSF037919">
    <property type="entry name" value="HDAC_II_yeast"/>
    <property type="match status" value="1"/>
</dbReference>
<dbReference type="EMBL" id="DS027004">
    <property type="protein sequence ID" value="EAW14916.1"/>
    <property type="molecule type" value="Genomic_DNA"/>
</dbReference>
<dbReference type="OMA" id="CFVSPAC"/>
<dbReference type="GO" id="GO:0005730">
    <property type="term" value="C:nucleolus"/>
    <property type="evidence" value="ECO:0007669"/>
    <property type="project" value="EnsemblFungi"/>
</dbReference>
<evidence type="ECO:0000256" key="4">
    <source>
        <dbReference type="ARBA" id="ARBA00022491"/>
    </source>
</evidence>
<dbReference type="PRINTS" id="PR01270">
    <property type="entry name" value="HDASUPER"/>
</dbReference>
<dbReference type="Gene3D" id="3.40.800.20">
    <property type="entry name" value="Histone deacetylase domain"/>
    <property type="match status" value="1"/>
</dbReference>
<dbReference type="SUPFAM" id="SSF52768">
    <property type="entry name" value="Arginase/deacetylase"/>
    <property type="match status" value="1"/>
</dbReference>
<dbReference type="GO" id="GO:0045944">
    <property type="term" value="P:positive regulation of transcription by RNA polymerase II"/>
    <property type="evidence" value="ECO:0007669"/>
    <property type="project" value="EnsemblFungi"/>
</dbReference>
<feature type="region of interest" description="Disordered" evidence="12">
    <location>
        <begin position="61"/>
        <end position="104"/>
    </location>
</feature>
<evidence type="ECO:0000256" key="7">
    <source>
        <dbReference type="ARBA" id="ARBA00023015"/>
    </source>
</evidence>
<evidence type="ECO:0000313" key="15">
    <source>
        <dbReference type="EMBL" id="EAW14916.1"/>
    </source>
</evidence>
<dbReference type="InterPro" id="IPR019154">
    <property type="entry name" value="Arb2-like_domain"/>
</dbReference>
<dbReference type="GO" id="GO:1902794">
    <property type="term" value="P:siRNA-independent facultative heterochromatin formation"/>
    <property type="evidence" value="ECO:0007669"/>
    <property type="project" value="EnsemblFungi"/>
</dbReference>
<feature type="region of interest" description="Disordered" evidence="12">
    <location>
        <begin position="773"/>
        <end position="805"/>
    </location>
</feature>
<reference evidence="15 16" key="1">
    <citation type="journal article" date="2008" name="PLoS Genet.">
        <title>Genomic islands in the pathogenic filamentous fungus Aspergillus fumigatus.</title>
        <authorList>
            <person name="Fedorova N.D."/>
            <person name="Khaldi N."/>
            <person name="Joardar V.S."/>
            <person name="Maiti R."/>
            <person name="Amedeo P."/>
            <person name="Anderson M.J."/>
            <person name="Crabtree J."/>
            <person name="Silva J.C."/>
            <person name="Badger J.H."/>
            <person name="Albarraq A."/>
            <person name="Angiuoli S."/>
            <person name="Bussey H."/>
            <person name="Bowyer P."/>
            <person name="Cotty P.J."/>
            <person name="Dyer P.S."/>
            <person name="Egan A."/>
            <person name="Galens K."/>
            <person name="Fraser-Liggett C.M."/>
            <person name="Haas B.J."/>
            <person name="Inman J.M."/>
            <person name="Kent R."/>
            <person name="Lemieux S."/>
            <person name="Malavazi I."/>
            <person name="Orvis J."/>
            <person name="Roemer T."/>
            <person name="Ronning C.M."/>
            <person name="Sundaram J.P."/>
            <person name="Sutton G."/>
            <person name="Turner G."/>
            <person name="Venter J.C."/>
            <person name="White O.R."/>
            <person name="Whitty B.R."/>
            <person name="Youngman P."/>
            <person name="Wolfe K.H."/>
            <person name="Goldman G.H."/>
            <person name="Wortman J.R."/>
            <person name="Jiang B."/>
            <person name="Denning D.W."/>
            <person name="Nierman W.C."/>
        </authorList>
    </citation>
    <scope>NUCLEOTIDE SEQUENCE [LARGE SCALE GENOMIC DNA]</scope>
    <source>
        <strain evidence="16">ATCC 1007 / CBS 513.65 / DSM 816 / NCTC 3887 / NRRL 1</strain>
    </source>
</reference>
<evidence type="ECO:0000259" key="14">
    <source>
        <dbReference type="Pfam" id="PF09757"/>
    </source>
</evidence>
<evidence type="ECO:0000256" key="1">
    <source>
        <dbReference type="ARBA" id="ARBA00004123"/>
    </source>
</evidence>
<dbReference type="GO" id="GO:0031508">
    <property type="term" value="P:pericentric heterochromatin formation"/>
    <property type="evidence" value="ECO:0007669"/>
    <property type="project" value="EnsemblFungi"/>
</dbReference>
<dbReference type="InterPro" id="IPR017321">
    <property type="entry name" value="Hist_deAcase_II_yeast"/>
</dbReference>